<dbReference type="STRING" id="151549.A0A4C1SVR5"/>
<dbReference type="Gene3D" id="1.20.1270.60">
    <property type="entry name" value="Arfaptin homology (AH) domain/BAR domain"/>
    <property type="match status" value="1"/>
</dbReference>
<feature type="compositionally biased region" description="Polar residues" evidence="1">
    <location>
        <begin position="259"/>
        <end position="281"/>
    </location>
</feature>
<organism evidence="2 3">
    <name type="scientific">Eumeta variegata</name>
    <name type="common">Bagworm moth</name>
    <name type="synonym">Eumeta japonica</name>
    <dbReference type="NCBI Taxonomy" id="151549"/>
    <lineage>
        <taxon>Eukaryota</taxon>
        <taxon>Metazoa</taxon>
        <taxon>Ecdysozoa</taxon>
        <taxon>Arthropoda</taxon>
        <taxon>Hexapoda</taxon>
        <taxon>Insecta</taxon>
        <taxon>Pterygota</taxon>
        <taxon>Neoptera</taxon>
        <taxon>Endopterygota</taxon>
        <taxon>Lepidoptera</taxon>
        <taxon>Glossata</taxon>
        <taxon>Ditrysia</taxon>
        <taxon>Tineoidea</taxon>
        <taxon>Psychidae</taxon>
        <taxon>Oiketicinae</taxon>
        <taxon>Eumeta</taxon>
    </lineage>
</organism>
<accession>A0A4C1SVR5</accession>
<evidence type="ECO:0000256" key="1">
    <source>
        <dbReference type="SAM" id="MobiDB-lite"/>
    </source>
</evidence>
<keyword evidence="3" id="KW-1185">Reference proteome</keyword>
<protein>
    <submittedName>
        <fullName evidence="2">Protein FAM92A</fullName>
    </submittedName>
</protein>
<proteinExistence type="predicted"/>
<evidence type="ECO:0000313" key="3">
    <source>
        <dbReference type="Proteomes" id="UP000299102"/>
    </source>
</evidence>
<comment type="caution">
    <text evidence="2">The sequence shown here is derived from an EMBL/GenBank/DDBJ whole genome shotgun (WGS) entry which is preliminary data.</text>
</comment>
<dbReference type="InterPro" id="IPR027267">
    <property type="entry name" value="AH/BAR_dom_sf"/>
</dbReference>
<feature type="compositionally biased region" description="Basic and acidic residues" evidence="1">
    <location>
        <begin position="247"/>
        <end position="258"/>
    </location>
</feature>
<dbReference type="GO" id="GO:0060271">
    <property type="term" value="P:cilium assembly"/>
    <property type="evidence" value="ECO:0007669"/>
    <property type="project" value="TreeGrafter"/>
</dbReference>
<dbReference type="OrthoDB" id="60621at2759"/>
<dbReference type="GO" id="GO:0035869">
    <property type="term" value="C:ciliary transition zone"/>
    <property type="evidence" value="ECO:0007669"/>
    <property type="project" value="TreeGrafter"/>
</dbReference>
<dbReference type="AlphaFoldDB" id="A0A4C1SVR5"/>
<reference evidence="2 3" key="1">
    <citation type="journal article" date="2019" name="Commun. Biol.">
        <title>The bagworm genome reveals a unique fibroin gene that provides high tensile strength.</title>
        <authorList>
            <person name="Kono N."/>
            <person name="Nakamura H."/>
            <person name="Ohtoshi R."/>
            <person name="Tomita M."/>
            <person name="Numata K."/>
            <person name="Arakawa K."/>
        </authorList>
    </citation>
    <scope>NUCLEOTIDE SEQUENCE [LARGE SCALE GENOMIC DNA]</scope>
</reference>
<dbReference type="GO" id="GO:0036064">
    <property type="term" value="C:ciliary basal body"/>
    <property type="evidence" value="ECO:0007669"/>
    <property type="project" value="TreeGrafter"/>
</dbReference>
<sequence>MFRNESLQTYEQQAKFIQDRISSVEKNFAELCSVFGDYARKTARLRDKGDELSNVLKVYADNEHVNKSLSTGLENLSITLTALEEYRNCEVQRIEAKVIGELSQYETICKHAREEVKHTMTVRDKELSRKKVLDKARERQPYNRQQISYAETELLKASAEMSRTAKSLSEQTEFFERRKLQQLKSLLANFITIEMTFHAKAVELLTIAFQQVNEINDKSDLEPGETVNSDLNYQQLMRLKQEVEKKRPEYINRKEKQENSGISARTSSLGSLLNQGSPGSTKENESTDSEVSEEEGSSETDSK</sequence>
<name>A0A4C1SVR5_EUMVA</name>
<dbReference type="Proteomes" id="UP000299102">
    <property type="component" value="Unassembled WGS sequence"/>
</dbReference>
<evidence type="ECO:0000313" key="2">
    <source>
        <dbReference type="EMBL" id="GBP06015.1"/>
    </source>
</evidence>
<dbReference type="EMBL" id="BGZK01000020">
    <property type="protein sequence ID" value="GBP06015.1"/>
    <property type="molecule type" value="Genomic_DNA"/>
</dbReference>
<dbReference type="PANTHER" id="PTHR21223">
    <property type="entry name" value="CBY1-INTERACTING BAR DOMAIN-CONTAINING PROTEIN HOMOLOG"/>
    <property type="match status" value="1"/>
</dbReference>
<dbReference type="PANTHER" id="PTHR21223:SF2">
    <property type="entry name" value="CBY1-INTERACTING BAR DOMAIN-CONTAINING PROTEIN HOMOLOG"/>
    <property type="match status" value="1"/>
</dbReference>
<dbReference type="SUPFAM" id="SSF103657">
    <property type="entry name" value="BAR/IMD domain-like"/>
    <property type="match status" value="1"/>
</dbReference>
<dbReference type="Pfam" id="PF06730">
    <property type="entry name" value="FAM92"/>
    <property type="match status" value="1"/>
</dbReference>
<feature type="region of interest" description="Disordered" evidence="1">
    <location>
        <begin position="247"/>
        <end position="303"/>
    </location>
</feature>
<feature type="compositionally biased region" description="Acidic residues" evidence="1">
    <location>
        <begin position="286"/>
        <end position="303"/>
    </location>
</feature>
<gene>
    <name evidence="2" type="primary">fam92a</name>
    <name evidence="2" type="ORF">EVAR_3263_1</name>
</gene>
<dbReference type="InterPro" id="IPR009602">
    <property type="entry name" value="CBAR/FAM92"/>
</dbReference>